<feature type="compositionally biased region" description="Polar residues" evidence="1">
    <location>
        <begin position="45"/>
        <end position="67"/>
    </location>
</feature>
<dbReference type="Proteomes" id="UP001066276">
    <property type="component" value="Chromosome 3_2"/>
</dbReference>
<dbReference type="AlphaFoldDB" id="A0AAV7TKR5"/>
<dbReference type="EMBL" id="JANPWB010000006">
    <property type="protein sequence ID" value="KAJ1176805.1"/>
    <property type="molecule type" value="Genomic_DNA"/>
</dbReference>
<protein>
    <submittedName>
        <fullName evidence="2">Uncharacterized protein</fullName>
    </submittedName>
</protein>
<reference evidence="2" key="1">
    <citation type="journal article" date="2022" name="bioRxiv">
        <title>Sequencing and chromosome-scale assembly of the giantPleurodeles waltlgenome.</title>
        <authorList>
            <person name="Brown T."/>
            <person name="Elewa A."/>
            <person name="Iarovenko S."/>
            <person name="Subramanian E."/>
            <person name="Araus A.J."/>
            <person name="Petzold A."/>
            <person name="Susuki M."/>
            <person name="Suzuki K.-i.T."/>
            <person name="Hayashi T."/>
            <person name="Toyoda A."/>
            <person name="Oliveira C."/>
            <person name="Osipova E."/>
            <person name="Leigh N.D."/>
            <person name="Simon A."/>
            <person name="Yun M.H."/>
        </authorList>
    </citation>
    <scope>NUCLEOTIDE SEQUENCE</scope>
    <source>
        <strain evidence="2">20211129_DDA</strain>
        <tissue evidence="2">Liver</tissue>
    </source>
</reference>
<accession>A0AAV7TKR5</accession>
<evidence type="ECO:0000313" key="3">
    <source>
        <dbReference type="Proteomes" id="UP001066276"/>
    </source>
</evidence>
<feature type="region of interest" description="Disordered" evidence="1">
    <location>
        <begin position="192"/>
        <end position="295"/>
    </location>
</feature>
<keyword evidence="3" id="KW-1185">Reference proteome</keyword>
<sequence>MDPQLERKAATRGPPSSPRAQSPIPPSPGAANGPAPRDNSKHFRGTTQLEGETHSAVSETSQSSDSGSAAVCSLNWPLAASPAPQIPAGPVLTRLRISCVCVHAGGGHQEHSDQVCDAVQCPAYLKWSGSSRGNPVRPSLLIRVVQVPALPSRGPSLQGQPLHEVRPAVGAGHARPPPLRPGLQRGLANVFRRAGPPARGPPRGARRSGQLTSPRGRPVITPLRFRPQEGAPRHRAAAKVSAPSRARRPPGATSTPRVSFGDLPDQRPLQGPPRGHSGRWAGHVAHPATPPRRCT</sequence>
<feature type="region of interest" description="Disordered" evidence="1">
    <location>
        <begin position="1"/>
        <end position="69"/>
    </location>
</feature>
<proteinExistence type="predicted"/>
<feature type="compositionally biased region" description="Low complexity" evidence="1">
    <location>
        <begin position="192"/>
        <end position="203"/>
    </location>
</feature>
<gene>
    <name evidence="2" type="ORF">NDU88_002072</name>
</gene>
<evidence type="ECO:0000256" key="1">
    <source>
        <dbReference type="SAM" id="MobiDB-lite"/>
    </source>
</evidence>
<organism evidence="2 3">
    <name type="scientific">Pleurodeles waltl</name>
    <name type="common">Iberian ribbed newt</name>
    <dbReference type="NCBI Taxonomy" id="8319"/>
    <lineage>
        <taxon>Eukaryota</taxon>
        <taxon>Metazoa</taxon>
        <taxon>Chordata</taxon>
        <taxon>Craniata</taxon>
        <taxon>Vertebrata</taxon>
        <taxon>Euteleostomi</taxon>
        <taxon>Amphibia</taxon>
        <taxon>Batrachia</taxon>
        <taxon>Caudata</taxon>
        <taxon>Salamandroidea</taxon>
        <taxon>Salamandridae</taxon>
        <taxon>Pleurodelinae</taxon>
        <taxon>Pleurodeles</taxon>
    </lineage>
</organism>
<name>A0AAV7TKR5_PLEWA</name>
<comment type="caution">
    <text evidence="2">The sequence shown here is derived from an EMBL/GenBank/DDBJ whole genome shotgun (WGS) entry which is preliminary data.</text>
</comment>
<evidence type="ECO:0000313" key="2">
    <source>
        <dbReference type="EMBL" id="KAJ1176805.1"/>
    </source>
</evidence>